<dbReference type="GO" id="GO:0046872">
    <property type="term" value="F:metal ion binding"/>
    <property type="evidence" value="ECO:0007669"/>
    <property type="project" value="UniProtKB-KW"/>
</dbReference>
<dbReference type="RefSeq" id="WP_116235061.1">
    <property type="nucleotide sequence ID" value="NZ_QRDP01000004.1"/>
</dbReference>
<protein>
    <submittedName>
        <fullName evidence="8">Taurine dioxygenase</fullName>
    </submittedName>
</protein>
<feature type="domain" description="TauD/TfdA-like" evidence="7">
    <location>
        <begin position="5"/>
        <end position="276"/>
    </location>
</feature>
<evidence type="ECO:0000256" key="1">
    <source>
        <dbReference type="ARBA" id="ARBA00005896"/>
    </source>
</evidence>
<dbReference type="InterPro" id="IPR042098">
    <property type="entry name" value="TauD-like_sf"/>
</dbReference>
<evidence type="ECO:0000256" key="5">
    <source>
        <dbReference type="ARBA" id="ARBA00023004"/>
    </source>
</evidence>
<dbReference type="GO" id="GO:0000908">
    <property type="term" value="F:taurine dioxygenase activity"/>
    <property type="evidence" value="ECO:0007669"/>
    <property type="project" value="TreeGrafter"/>
</dbReference>
<dbReference type="Gene3D" id="3.60.130.10">
    <property type="entry name" value="Clavaminate synthase-like"/>
    <property type="match status" value="1"/>
</dbReference>
<proteinExistence type="inferred from homology"/>
<evidence type="ECO:0000256" key="2">
    <source>
        <dbReference type="ARBA" id="ARBA00022723"/>
    </source>
</evidence>
<dbReference type="Proteomes" id="UP000256310">
    <property type="component" value="Unassembled WGS sequence"/>
</dbReference>
<accession>A0A3D9FCS0</accession>
<keyword evidence="9" id="KW-1185">Reference proteome</keyword>
<keyword evidence="3 8" id="KW-0223">Dioxygenase</keyword>
<comment type="caution">
    <text evidence="8">The sequence shown here is derived from an EMBL/GenBank/DDBJ whole genome shotgun (WGS) entry which is preliminary data.</text>
</comment>
<evidence type="ECO:0000313" key="8">
    <source>
        <dbReference type="EMBL" id="RED15553.1"/>
    </source>
</evidence>
<keyword evidence="2" id="KW-0479">Metal-binding</keyword>
<dbReference type="EMBL" id="QRDP01000004">
    <property type="protein sequence ID" value="RED15553.1"/>
    <property type="molecule type" value="Genomic_DNA"/>
</dbReference>
<dbReference type="PANTHER" id="PTHR30468:SF1">
    <property type="entry name" value="ALPHA-KETOGLUTARATE-DEPENDENT SULFONATE DIOXYGENASE"/>
    <property type="match status" value="1"/>
</dbReference>
<keyword evidence="5" id="KW-0408">Iron</keyword>
<dbReference type="PANTHER" id="PTHR30468">
    <property type="entry name" value="ALPHA-KETOGLUTARATE-DEPENDENT SULFONATE DIOXYGENASE"/>
    <property type="match status" value="1"/>
</dbReference>
<evidence type="ECO:0000313" key="9">
    <source>
        <dbReference type="Proteomes" id="UP000256310"/>
    </source>
</evidence>
<dbReference type="SUPFAM" id="SSF51197">
    <property type="entry name" value="Clavaminate synthase-like"/>
    <property type="match status" value="1"/>
</dbReference>
<feature type="compositionally biased region" description="Basic and acidic residues" evidence="6">
    <location>
        <begin position="167"/>
        <end position="182"/>
    </location>
</feature>
<organism evidence="8 9">
    <name type="scientific">Parasphingopyxis lamellibrachiae</name>
    <dbReference type="NCBI Taxonomy" id="680125"/>
    <lineage>
        <taxon>Bacteria</taxon>
        <taxon>Pseudomonadati</taxon>
        <taxon>Pseudomonadota</taxon>
        <taxon>Alphaproteobacteria</taxon>
        <taxon>Sphingomonadales</taxon>
        <taxon>Sphingomonadaceae</taxon>
        <taxon>Parasphingopyxis</taxon>
    </lineage>
</organism>
<comment type="similarity">
    <text evidence="1">Belongs to the TfdA dioxygenase family.</text>
</comment>
<evidence type="ECO:0000256" key="4">
    <source>
        <dbReference type="ARBA" id="ARBA00023002"/>
    </source>
</evidence>
<dbReference type="AlphaFoldDB" id="A0A3D9FCS0"/>
<evidence type="ECO:0000259" key="7">
    <source>
        <dbReference type="Pfam" id="PF02668"/>
    </source>
</evidence>
<dbReference type="Pfam" id="PF02668">
    <property type="entry name" value="TauD"/>
    <property type="match status" value="1"/>
</dbReference>
<evidence type="ECO:0000256" key="6">
    <source>
        <dbReference type="SAM" id="MobiDB-lite"/>
    </source>
</evidence>
<dbReference type="OrthoDB" id="7209371at2"/>
<reference evidence="8 9" key="1">
    <citation type="submission" date="2018-07" db="EMBL/GenBank/DDBJ databases">
        <title>Genomic Encyclopedia of Type Strains, Phase IV (KMG-IV): sequencing the most valuable type-strain genomes for metagenomic binning, comparative biology and taxonomic classification.</title>
        <authorList>
            <person name="Goeker M."/>
        </authorList>
    </citation>
    <scope>NUCLEOTIDE SEQUENCE [LARGE SCALE GENOMIC DNA]</scope>
    <source>
        <strain evidence="8 9">DSM 26725</strain>
    </source>
</reference>
<sequence length="284" mass="31694">MTIKVTPSGQACGATVTGIDLSRPLSDAAIAEIRSAWLEHHVLSFPDQTLTDDDLERYTLYFGPFGEDPFIAPLPERKHIIAVQRGANETAPLFAENWHTDWSFQEHPPAGTCLYGITIPPMGGDTLYANQHAALDAMPADLRTRIDGLQAIHSAQNAYAPDGTYGDADKAKGRSMDIRPSSKAEATQLHPIIRDHPETGRKGLFSCIGYIAGIEGMAQEEALPLLMELYQWQTRDEFVYRHNWEPNMLVMWDNRSVLHRATGGYEGHDRILHRTTIGAYRQAR</sequence>
<feature type="region of interest" description="Disordered" evidence="6">
    <location>
        <begin position="163"/>
        <end position="186"/>
    </location>
</feature>
<dbReference type="InterPro" id="IPR051323">
    <property type="entry name" value="AtsK-like"/>
</dbReference>
<dbReference type="GO" id="GO:0006790">
    <property type="term" value="P:sulfur compound metabolic process"/>
    <property type="evidence" value="ECO:0007669"/>
    <property type="project" value="TreeGrafter"/>
</dbReference>
<name>A0A3D9FCS0_9SPHN</name>
<dbReference type="InterPro" id="IPR003819">
    <property type="entry name" value="TauD/TfdA-like"/>
</dbReference>
<dbReference type="GO" id="GO:0005737">
    <property type="term" value="C:cytoplasm"/>
    <property type="evidence" value="ECO:0007669"/>
    <property type="project" value="TreeGrafter"/>
</dbReference>
<keyword evidence="4" id="KW-0560">Oxidoreductase</keyword>
<evidence type="ECO:0000256" key="3">
    <source>
        <dbReference type="ARBA" id="ARBA00022964"/>
    </source>
</evidence>
<gene>
    <name evidence="8" type="ORF">DFR46_0548</name>
</gene>